<dbReference type="InterPro" id="IPR045249">
    <property type="entry name" value="HARBI1-like"/>
</dbReference>
<comment type="subcellular location">
    <subcellularLocation>
        <location evidence="2">Nucleus</location>
    </subcellularLocation>
</comment>
<evidence type="ECO:0000256" key="7">
    <source>
        <dbReference type="ARBA" id="ARBA00023242"/>
    </source>
</evidence>
<dbReference type="Pfam" id="PF13359">
    <property type="entry name" value="DDE_Tnp_4"/>
    <property type="match status" value="1"/>
</dbReference>
<dbReference type="EMBL" id="JACEFF010000424">
    <property type="protein sequence ID" value="KAH9637956.1"/>
    <property type="molecule type" value="Genomic_DNA"/>
</dbReference>
<dbReference type="GO" id="GO:0046872">
    <property type="term" value="F:metal ion binding"/>
    <property type="evidence" value="ECO:0007669"/>
    <property type="project" value="UniProtKB-KW"/>
</dbReference>
<comment type="cofactor">
    <cofactor evidence="1">
        <name>a divalent metal cation</name>
        <dbReference type="ChEBI" id="CHEBI:60240"/>
    </cofactor>
</comment>
<keyword evidence="4" id="KW-0540">Nuclease</keyword>
<protein>
    <recommendedName>
        <fullName evidence="8">DDE Tnp4 domain-containing protein</fullName>
    </recommendedName>
</protein>
<accession>A0A922MK56</accession>
<dbReference type="AlphaFoldDB" id="A0A922MK56"/>
<dbReference type="GO" id="GO:0004518">
    <property type="term" value="F:nuclease activity"/>
    <property type="evidence" value="ECO:0007669"/>
    <property type="project" value="UniProtKB-KW"/>
</dbReference>
<keyword evidence="7" id="KW-0539">Nucleus</keyword>
<gene>
    <name evidence="9" type="ORF">HF086_016382</name>
</gene>
<comment type="similarity">
    <text evidence="3">Belongs to the HARBI1 family.</text>
</comment>
<evidence type="ECO:0000256" key="3">
    <source>
        <dbReference type="ARBA" id="ARBA00006958"/>
    </source>
</evidence>
<dbReference type="InterPro" id="IPR027806">
    <property type="entry name" value="HARBI1_dom"/>
</dbReference>
<comment type="caution">
    <text evidence="9">The sequence shown here is derived from an EMBL/GenBank/DDBJ whole genome shotgun (WGS) entry which is preliminary data.</text>
</comment>
<keyword evidence="6" id="KW-0378">Hydrolase</keyword>
<evidence type="ECO:0000256" key="5">
    <source>
        <dbReference type="ARBA" id="ARBA00022723"/>
    </source>
</evidence>
<keyword evidence="5" id="KW-0479">Metal-binding</keyword>
<evidence type="ECO:0000256" key="6">
    <source>
        <dbReference type="ARBA" id="ARBA00022801"/>
    </source>
</evidence>
<sequence>MSDLAEFIDFVEYARRYTEVRPRRYLRDYSDPFTKYSVQEFRARYRFKPETVRNVILPLLAPDLRKQSKRGLPFAPEIMLLITLRYYATGSSRVRDNAYTISHTLLTPFRSPNSTAQENYNRSHIRTRNTIERCFGLWKRRFPCLQVGMGIKMDTVVAVICACATLHNIALLVDDLLPINWDNIHVENDDVPLIDEKPNS</sequence>
<feature type="non-terminal residue" evidence="9">
    <location>
        <position position="1"/>
    </location>
</feature>
<evidence type="ECO:0000259" key="8">
    <source>
        <dbReference type="Pfam" id="PF13359"/>
    </source>
</evidence>
<organism evidence="9 10">
    <name type="scientific">Spodoptera exigua</name>
    <name type="common">Beet armyworm</name>
    <name type="synonym">Noctua fulgens</name>
    <dbReference type="NCBI Taxonomy" id="7107"/>
    <lineage>
        <taxon>Eukaryota</taxon>
        <taxon>Metazoa</taxon>
        <taxon>Ecdysozoa</taxon>
        <taxon>Arthropoda</taxon>
        <taxon>Hexapoda</taxon>
        <taxon>Insecta</taxon>
        <taxon>Pterygota</taxon>
        <taxon>Neoptera</taxon>
        <taxon>Endopterygota</taxon>
        <taxon>Lepidoptera</taxon>
        <taxon>Glossata</taxon>
        <taxon>Ditrysia</taxon>
        <taxon>Noctuoidea</taxon>
        <taxon>Noctuidae</taxon>
        <taxon>Amphipyrinae</taxon>
        <taxon>Spodoptera</taxon>
    </lineage>
</organism>
<proteinExistence type="inferred from homology"/>
<evidence type="ECO:0000313" key="9">
    <source>
        <dbReference type="EMBL" id="KAH9637956.1"/>
    </source>
</evidence>
<dbReference type="GO" id="GO:0005634">
    <property type="term" value="C:nucleus"/>
    <property type="evidence" value="ECO:0007669"/>
    <property type="project" value="UniProtKB-SubCell"/>
</dbReference>
<evidence type="ECO:0000313" key="10">
    <source>
        <dbReference type="Proteomes" id="UP000814243"/>
    </source>
</evidence>
<evidence type="ECO:0000256" key="2">
    <source>
        <dbReference type="ARBA" id="ARBA00004123"/>
    </source>
</evidence>
<dbReference type="PANTHER" id="PTHR22930:SF289">
    <property type="entry name" value="DDE TNP4 DOMAIN-CONTAINING PROTEIN-RELATED"/>
    <property type="match status" value="1"/>
</dbReference>
<reference evidence="9" key="1">
    <citation type="journal article" date="2021" name="G3 (Bethesda)">
        <title>Genome and transcriptome analysis of the beet armyworm Spodoptera exigua reveals targets for pest control. .</title>
        <authorList>
            <person name="Simon S."/>
            <person name="Breeschoten T."/>
            <person name="Jansen H.J."/>
            <person name="Dirks R.P."/>
            <person name="Schranz M.E."/>
            <person name="Ros V.I.D."/>
        </authorList>
    </citation>
    <scope>NUCLEOTIDE SEQUENCE</scope>
    <source>
        <strain evidence="9">TB_SE_WUR_2020</strain>
    </source>
</reference>
<feature type="domain" description="DDE Tnp4" evidence="8">
    <location>
        <begin position="91"/>
        <end position="168"/>
    </location>
</feature>
<evidence type="ECO:0000256" key="4">
    <source>
        <dbReference type="ARBA" id="ARBA00022722"/>
    </source>
</evidence>
<dbReference type="GO" id="GO:0016787">
    <property type="term" value="F:hydrolase activity"/>
    <property type="evidence" value="ECO:0007669"/>
    <property type="project" value="UniProtKB-KW"/>
</dbReference>
<dbReference type="Proteomes" id="UP000814243">
    <property type="component" value="Unassembled WGS sequence"/>
</dbReference>
<name>A0A922MK56_SPOEX</name>
<evidence type="ECO:0000256" key="1">
    <source>
        <dbReference type="ARBA" id="ARBA00001968"/>
    </source>
</evidence>
<dbReference type="PANTHER" id="PTHR22930">
    <property type="match status" value="1"/>
</dbReference>